<comment type="caution">
    <text evidence="1">The sequence shown here is derived from an EMBL/GenBank/DDBJ whole genome shotgun (WGS) entry which is preliminary data.</text>
</comment>
<accession>A0A699JCP0</accession>
<proteinExistence type="predicted"/>
<protein>
    <submittedName>
        <fullName evidence="1">Uncharacterized protein</fullName>
    </submittedName>
</protein>
<evidence type="ECO:0000313" key="1">
    <source>
        <dbReference type="EMBL" id="GFA25626.1"/>
    </source>
</evidence>
<sequence length="109" mass="12401">MIDQLEKLKDDPMELIMASLYFESDTAPQWIRDLRPSSSQLKILVYPEAEKKKKCRVVYRTHGVGFTHHAKSDYILVFASTVLQGLAILLADAATQTEATDQDELHPRL</sequence>
<name>A0A699JCP0_TANCI</name>
<organism evidence="1">
    <name type="scientific">Tanacetum cinerariifolium</name>
    <name type="common">Dalmatian daisy</name>
    <name type="synonym">Chrysanthemum cinerariifolium</name>
    <dbReference type="NCBI Taxonomy" id="118510"/>
    <lineage>
        <taxon>Eukaryota</taxon>
        <taxon>Viridiplantae</taxon>
        <taxon>Streptophyta</taxon>
        <taxon>Embryophyta</taxon>
        <taxon>Tracheophyta</taxon>
        <taxon>Spermatophyta</taxon>
        <taxon>Magnoliopsida</taxon>
        <taxon>eudicotyledons</taxon>
        <taxon>Gunneridae</taxon>
        <taxon>Pentapetalae</taxon>
        <taxon>asterids</taxon>
        <taxon>campanulids</taxon>
        <taxon>Asterales</taxon>
        <taxon>Asteraceae</taxon>
        <taxon>Asteroideae</taxon>
        <taxon>Anthemideae</taxon>
        <taxon>Anthemidinae</taxon>
        <taxon>Tanacetum</taxon>
    </lineage>
</organism>
<dbReference type="EMBL" id="BKCJ010393559">
    <property type="protein sequence ID" value="GFA25626.1"/>
    <property type="molecule type" value="Genomic_DNA"/>
</dbReference>
<gene>
    <name evidence="1" type="ORF">Tci_597598</name>
</gene>
<dbReference type="AlphaFoldDB" id="A0A699JCP0"/>
<reference evidence="1" key="1">
    <citation type="journal article" date="2019" name="Sci. Rep.">
        <title>Draft genome of Tanacetum cinerariifolium, the natural source of mosquito coil.</title>
        <authorList>
            <person name="Yamashiro T."/>
            <person name="Shiraishi A."/>
            <person name="Satake H."/>
            <person name="Nakayama K."/>
        </authorList>
    </citation>
    <scope>NUCLEOTIDE SEQUENCE</scope>
</reference>